<evidence type="ECO:0000313" key="5">
    <source>
        <dbReference type="Proteomes" id="UP001231587"/>
    </source>
</evidence>
<keyword evidence="1" id="KW-0732">Signal</keyword>
<evidence type="ECO:0000256" key="1">
    <source>
        <dbReference type="SAM" id="SignalP"/>
    </source>
</evidence>
<evidence type="ECO:0000313" key="2">
    <source>
        <dbReference type="EMBL" id="MBP1839534.1"/>
    </source>
</evidence>
<gene>
    <name evidence="2" type="ORF">J2Z56_001445</name>
    <name evidence="3" type="ORF">J2Z57_001271</name>
</gene>
<dbReference type="OrthoDB" id="1415142at2"/>
<evidence type="ECO:0000313" key="3">
    <source>
        <dbReference type="EMBL" id="MDQ0334838.1"/>
    </source>
</evidence>
<comment type="caution">
    <text evidence="2">The sequence shown here is derived from an EMBL/GenBank/DDBJ whole genome shotgun (WGS) entry which is preliminary data.</text>
</comment>
<dbReference type="AlphaFoldDB" id="A0A9X0YLR1"/>
<dbReference type="EMBL" id="JAUSUU010000003">
    <property type="protein sequence ID" value="MDQ0334838.1"/>
    <property type="molecule type" value="Genomic_DNA"/>
</dbReference>
<organism evidence="2 4">
    <name type="scientific">Formosa algae</name>
    <dbReference type="NCBI Taxonomy" id="225843"/>
    <lineage>
        <taxon>Bacteria</taxon>
        <taxon>Pseudomonadati</taxon>
        <taxon>Bacteroidota</taxon>
        <taxon>Flavobacteriia</taxon>
        <taxon>Flavobacteriales</taxon>
        <taxon>Flavobacteriaceae</taxon>
        <taxon>Formosa</taxon>
    </lineage>
</organism>
<dbReference type="Proteomes" id="UP001138672">
    <property type="component" value="Unassembled WGS sequence"/>
</dbReference>
<accession>A0A9X0YLR1</accession>
<dbReference type="EMBL" id="JAGGJQ010000003">
    <property type="protein sequence ID" value="MBP1839534.1"/>
    <property type="molecule type" value="Genomic_DNA"/>
</dbReference>
<reference evidence="2" key="1">
    <citation type="submission" date="2021-03" db="EMBL/GenBank/DDBJ databases">
        <title>Genomic Encyclopedia of Type Strains, Phase IV (KMG-IV): sequencing the most valuable type-strain genomes for metagenomic binning, comparative biology and taxonomic classification.</title>
        <authorList>
            <person name="Goeker M."/>
        </authorList>
    </citation>
    <scope>NUCLEOTIDE SEQUENCE</scope>
    <source>
        <strain evidence="2">DSM 15523</strain>
        <strain evidence="3 5">DSM 16476</strain>
    </source>
</reference>
<evidence type="ECO:0000313" key="4">
    <source>
        <dbReference type="Proteomes" id="UP001138672"/>
    </source>
</evidence>
<dbReference type="Proteomes" id="UP001231587">
    <property type="component" value="Unassembled WGS sequence"/>
</dbReference>
<name>A0A9X0YLR1_9FLAO</name>
<feature type="signal peptide" evidence="1">
    <location>
        <begin position="1"/>
        <end position="19"/>
    </location>
</feature>
<sequence>MNKFLTCIILCLTFTLSSAQEWMTNLEVAERLALAQNKMLVVVWEDTYYNGVAATVNNVEKQEVFIENMFSKPVLDSLMWEHFVPVILSEDNYSSLFEKIKNKRSAKYINTFNDDSLKIMDANGNILNLSNGDYILNLSEFIYKYSIDTSFLKSEIQNYKDDNDFYSSVYLASKYMDFAYFSSNSIRPELVDLALIYLDEASDFFKEETLDNKETLNQRLELLDIQKYILLKEPKKALRKLNKIKTSEVEKANVNLRSFLYLAAYTLLQDQVNMAIWEPKVLLWDKKKMQSLMSSQYN</sequence>
<proteinExistence type="predicted"/>
<keyword evidence="5" id="KW-1185">Reference proteome</keyword>
<dbReference type="RefSeq" id="WP_157486272.1">
    <property type="nucleotide sequence ID" value="NZ_JAGGJQ010000003.1"/>
</dbReference>
<protein>
    <submittedName>
        <fullName evidence="2">Uncharacterized protein</fullName>
    </submittedName>
</protein>
<feature type="chain" id="PRO_5040809286" evidence="1">
    <location>
        <begin position="20"/>
        <end position="298"/>
    </location>
</feature>